<dbReference type="InterPro" id="IPR029052">
    <property type="entry name" value="Metallo-depent_PP-like"/>
</dbReference>
<accession>A0A1F7SGH7</accession>
<dbReference type="InterPro" id="IPR004843">
    <property type="entry name" value="Calcineurin-like_PHP"/>
</dbReference>
<gene>
    <name evidence="3" type="ORF">A3K55_02335</name>
</gene>
<organism evidence="3 4">
    <name type="scientific">Candidatus Shapirobacteria bacterium RBG_13_44_7</name>
    <dbReference type="NCBI Taxonomy" id="1802149"/>
    <lineage>
        <taxon>Bacteria</taxon>
        <taxon>Candidatus Shapironibacteriota</taxon>
    </lineage>
</organism>
<dbReference type="PANTHER" id="PTHR43143:SF1">
    <property type="entry name" value="SERINE_THREONINE-PROTEIN PHOSPHATASE CPPED1"/>
    <property type="match status" value="1"/>
</dbReference>
<dbReference type="InterPro" id="IPR051918">
    <property type="entry name" value="STPP_CPPED1"/>
</dbReference>
<dbReference type="Proteomes" id="UP000185874">
    <property type="component" value="Unassembled WGS sequence"/>
</dbReference>
<protein>
    <recommendedName>
        <fullName evidence="2">Calcineurin-like phosphoesterase domain-containing protein</fullName>
    </recommendedName>
</protein>
<dbReference type="CDD" id="cd00838">
    <property type="entry name" value="MPP_superfamily"/>
    <property type="match status" value="1"/>
</dbReference>
<reference evidence="3 4" key="1">
    <citation type="journal article" date="2016" name="Nat. Commun.">
        <title>Thousands of microbial genomes shed light on interconnected biogeochemical processes in an aquifer system.</title>
        <authorList>
            <person name="Anantharaman K."/>
            <person name="Brown C.T."/>
            <person name="Hug L.A."/>
            <person name="Sharon I."/>
            <person name="Castelle C.J."/>
            <person name="Probst A.J."/>
            <person name="Thomas B.C."/>
            <person name="Singh A."/>
            <person name="Wilkins M.J."/>
            <person name="Karaoz U."/>
            <person name="Brodie E.L."/>
            <person name="Williams K.H."/>
            <person name="Hubbard S.S."/>
            <person name="Banfield J.F."/>
        </authorList>
    </citation>
    <scope>NUCLEOTIDE SEQUENCE [LARGE SCALE GENOMIC DNA]</scope>
</reference>
<dbReference type="PANTHER" id="PTHR43143">
    <property type="entry name" value="METALLOPHOSPHOESTERASE, CALCINEURIN SUPERFAMILY"/>
    <property type="match status" value="1"/>
</dbReference>
<sequence length="261" mass="29144">MKKLRWLVVIMLAVGVVVLIWEWRDRRLVEEVKREEVELRVAMGADIHTDVDSLEKMLVAAKGKGSSLVILVGDLTKVGARSELVAVRKVLDESGMRFYVVPGNHDWWNQKTSRGAWEEIFGVKYQSFKEGGNKFILVDNGHWLGLGKEQRQWLEGEVLECRVVRCVVVMHMPLQHLWSTHVMGEDSQAVKAEAGELVKLLVDNGVKEIYSGHLHYADSYEIGGLGTNLVGAVTRAGSQKPEFTEVVIGGGEVKKEVVGVE</sequence>
<dbReference type="Gene3D" id="3.60.21.10">
    <property type="match status" value="1"/>
</dbReference>
<dbReference type="SUPFAM" id="SSF56300">
    <property type="entry name" value="Metallo-dependent phosphatases"/>
    <property type="match status" value="1"/>
</dbReference>
<feature type="domain" description="Calcineurin-like phosphoesterase" evidence="2">
    <location>
        <begin position="40"/>
        <end position="216"/>
    </location>
</feature>
<evidence type="ECO:0000256" key="1">
    <source>
        <dbReference type="SAM" id="Phobius"/>
    </source>
</evidence>
<evidence type="ECO:0000313" key="4">
    <source>
        <dbReference type="Proteomes" id="UP000185874"/>
    </source>
</evidence>
<feature type="transmembrane region" description="Helical" evidence="1">
    <location>
        <begin position="6"/>
        <end position="24"/>
    </location>
</feature>
<comment type="caution">
    <text evidence="3">The sequence shown here is derived from an EMBL/GenBank/DDBJ whole genome shotgun (WGS) entry which is preliminary data.</text>
</comment>
<keyword evidence="1" id="KW-1133">Transmembrane helix</keyword>
<evidence type="ECO:0000259" key="2">
    <source>
        <dbReference type="Pfam" id="PF00149"/>
    </source>
</evidence>
<dbReference type="GO" id="GO:0016787">
    <property type="term" value="F:hydrolase activity"/>
    <property type="evidence" value="ECO:0007669"/>
    <property type="project" value="InterPro"/>
</dbReference>
<evidence type="ECO:0000313" key="3">
    <source>
        <dbReference type="EMBL" id="OGL52348.1"/>
    </source>
</evidence>
<dbReference type="AlphaFoldDB" id="A0A1F7SGH7"/>
<name>A0A1F7SGH7_9BACT</name>
<proteinExistence type="predicted"/>
<dbReference type="Pfam" id="PF00149">
    <property type="entry name" value="Metallophos"/>
    <property type="match status" value="1"/>
</dbReference>
<keyword evidence="1" id="KW-0472">Membrane</keyword>
<keyword evidence="1" id="KW-0812">Transmembrane</keyword>
<dbReference type="EMBL" id="MGDJ01000024">
    <property type="protein sequence ID" value="OGL52348.1"/>
    <property type="molecule type" value="Genomic_DNA"/>
</dbReference>